<gene>
    <name evidence="2" type="ORF">EHO60_15580</name>
</gene>
<keyword evidence="1" id="KW-0472">Membrane</keyword>
<dbReference type="OrthoDB" id="331527at2"/>
<protein>
    <submittedName>
        <fullName evidence="2">Uncharacterized protein</fullName>
    </submittedName>
</protein>
<keyword evidence="3" id="KW-1185">Reference proteome</keyword>
<sequence>MEGNRKIRGTLLWFVPVLALQFSLPIFLQFRVASYQFHPNGQYKSASKKTAPLKRGIRPYQEEEDDGIDSVWAPDSTEYDPEDRVSLSLFRILLSQTELDSEEIGTSYLLSPLLLNLPPPIST</sequence>
<reference evidence="2" key="1">
    <citation type="journal article" date="2019" name="PLoS Negl. Trop. Dis.">
        <title>Revisiting the worldwide diversity of Leptospira species in the environment.</title>
        <authorList>
            <person name="Vincent A.T."/>
            <person name="Schiettekatte O."/>
            <person name="Bourhy P."/>
            <person name="Veyrier F.J."/>
            <person name="Picardeau M."/>
        </authorList>
    </citation>
    <scope>NUCLEOTIDE SEQUENCE [LARGE SCALE GENOMIC DNA]</scope>
    <source>
        <strain evidence="2">SSW15</strain>
    </source>
</reference>
<organism evidence="2 3">
    <name type="scientific">Leptospira fletcheri</name>
    <dbReference type="NCBI Taxonomy" id="2484981"/>
    <lineage>
        <taxon>Bacteria</taxon>
        <taxon>Pseudomonadati</taxon>
        <taxon>Spirochaetota</taxon>
        <taxon>Spirochaetia</taxon>
        <taxon>Leptospirales</taxon>
        <taxon>Leptospiraceae</taxon>
        <taxon>Leptospira</taxon>
    </lineage>
</organism>
<name>A0A4R9G5L9_9LEPT</name>
<dbReference type="AlphaFoldDB" id="A0A4R9G5L9"/>
<dbReference type="Proteomes" id="UP000298458">
    <property type="component" value="Unassembled WGS sequence"/>
</dbReference>
<dbReference type="RefSeq" id="WP_135769137.1">
    <property type="nucleotide sequence ID" value="NZ_RQET01000013.1"/>
</dbReference>
<accession>A0A4R9G5L9</accession>
<evidence type="ECO:0000313" key="3">
    <source>
        <dbReference type="Proteomes" id="UP000298458"/>
    </source>
</evidence>
<evidence type="ECO:0000313" key="2">
    <source>
        <dbReference type="EMBL" id="TGK06455.1"/>
    </source>
</evidence>
<keyword evidence="1" id="KW-0812">Transmembrane</keyword>
<feature type="transmembrane region" description="Helical" evidence="1">
    <location>
        <begin position="12"/>
        <end position="30"/>
    </location>
</feature>
<evidence type="ECO:0000256" key="1">
    <source>
        <dbReference type="SAM" id="Phobius"/>
    </source>
</evidence>
<keyword evidence="1" id="KW-1133">Transmembrane helix</keyword>
<proteinExistence type="predicted"/>
<comment type="caution">
    <text evidence="2">The sequence shown here is derived from an EMBL/GenBank/DDBJ whole genome shotgun (WGS) entry which is preliminary data.</text>
</comment>
<dbReference type="EMBL" id="RQET01000013">
    <property type="protein sequence ID" value="TGK06455.1"/>
    <property type="molecule type" value="Genomic_DNA"/>
</dbReference>